<reference evidence="4 5" key="1">
    <citation type="submission" date="2012-05" db="EMBL/GenBank/DDBJ databases">
        <title>The Genome Sequence of Sutterella wadsworthensis 2_1_59BFAA.</title>
        <authorList>
            <consortium name="The Broad Institute Genome Sequencing Platform"/>
            <person name="Earl A."/>
            <person name="Ward D."/>
            <person name="Feldgarden M."/>
            <person name="Gevers D."/>
            <person name="Daigneault M."/>
            <person name="Strauss J."/>
            <person name="Allen-Vercoe E."/>
            <person name="Walker B."/>
            <person name="Young S.K."/>
            <person name="Zeng Q."/>
            <person name="Gargeya S."/>
            <person name="Fitzgerald M."/>
            <person name="Haas B."/>
            <person name="Abouelleil A."/>
            <person name="Alvarado L."/>
            <person name="Arachchi H.M."/>
            <person name="Berlin A.M."/>
            <person name="Chapman S.B."/>
            <person name="Goldberg J."/>
            <person name="Griggs A."/>
            <person name="Gujja S."/>
            <person name="Hansen M."/>
            <person name="Howarth C."/>
            <person name="Imamovic A."/>
            <person name="Larimer J."/>
            <person name="McCowen C."/>
            <person name="Montmayeur A."/>
            <person name="Murphy C."/>
            <person name="Neiman D."/>
            <person name="Pearson M."/>
            <person name="Priest M."/>
            <person name="Roberts A."/>
            <person name="Saif S."/>
            <person name="Shea T."/>
            <person name="Sisk P."/>
            <person name="Sykes S."/>
            <person name="Wortman J."/>
            <person name="Nusbaum C."/>
            <person name="Birren B."/>
        </authorList>
    </citation>
    <scope>NUCLEOTIDE SEQUENCE [LARGE SCALE GENOMIC DNA]</scope>
    <source>
        <strain evidence="4 5">2_1_59BFAA</strain>
    </source>
</reference>
<accession>K1JHQ9</accession>
<dbReference type="STRING" id="742823.HMPREF9465_01285"/>
<sequence>MADSLRKQCGKRWEALKSERSSWMPHWQEISEVLLPRAGRFLVSDNNKGDKRHRAILDNSGTRALRTLSGGMMAGMTSPARPWFRLTTKNPQLDENYEVKKWMTQVTTLMQMVFNQSNVYRALQMAYEELGAFGTTSVIVLDDYDSIIHCMPLTIGEFALATDARGDVNTCYREFRMTVSALVGEFGYDKVSPNVRRLYDRGNYDEWIEVVNAIEPRNFRDPQKRDAKNMPYRSVYFEKNGKGDSILRESGFRQFPVLAARWNVTGGDIYGTGPGMEALGDLRQLQQQQLHKSKAIAQQADPAVIMSADMRNQEANLVPGGIVWADNVAQVQGVRSAYEVNLRLDALLMDIQDVRRRIDEAFYKDIFLMITGMPTTARATATEIAERHEEKMLMLGPVLERLNAEMNDRLIAMTFDRMVQVGMLPPVPQELQGIDLNVEFVSILAQAQRAVATNAVDRFTQNLGRLVAIKPDLADKFDADYWADYYSDVLGLDPQLIVPGKQVALIRQQRAEQQAKMMQMEQAKEMASVAKDLGAAQAAVPASPMSPLQGDLQSASPEQIMGQFAGY</sequence>
<organism evidence="4 5">
    <name type="scientific">Sutterella wadsworthensis 2_1_59BFAA</name>
    <dbReference type="NCBI Taxonomy" id="742823"/>
    <lineage>
        <taxon>Bacteria</taxon>
        <taxon>Pseudomonadati</taxon>
        <taxon>Pseudomonadota</taxon>
        <taxon>Betaproteobacteria</taxon>
        <taxon>Burkholderiales</taxon>
        <taxon>Sutterellaceae</taxon>
        <taxon>Sutterella</taxon>
    </lineage>
</organism>
<dbReference type="RefSeq" id="WP_005435262.1">
    <property type="nucleotide sequence ID" value="NZ_JH815516.1"/>
</dbReference>
<proteinExistence type="predicted"/>
<comment type="subcellular location">
    <subcellularLocation>
        <location evidence="1">Virion</location>
    </subcellularLocation>
</comment>
<comment type="caution">
    <text evidence="4">The sequence shown here is derived from an EMBL/GenBank/DDBJ whole genome shotgun (WGS) entry which is preliminary data.</text>
</comment>
<dbReference type="AlphaFoldDB" id="K1JHQ9"/>
<dbReference type="Proteomes" id="UP000005835">
    <property type="component" value="Unassembled WGS sequence"/>
</dbReference>
<evidence type="ECO:0000313" key="5">
    <source>
        <dbReference type="Proteomes" id="UP000005835"/>
    </source>
</evidence>
<name>K1JHQ9_9BURK</name>
<dbReference type="Pfam" id="PF12236">
    <property type="entry name" value="Head-tail_con"/>
    <property type="match status" value="1"/>
</dbReference>
<dbReference type="EMBL" id="ADMG01000031">
    <property type="protein sequence ID" value="EKB31180.1"/>
    <property type="molecule type" value="Genomic_DNA"/>
</dbReference>
<evidence type="ECO:0000256" key="2">
    <source>
        <dbReference type="ARBA" id="ARBA00022612"/>
    </source>
</evidence>
<evidence type="ECO:0008006" key="6">
    <source>
        <dbReference type="Google" id="ProtNLM"/>
    </source>
</evidence>
<dbReference type="HOGENOM" id="CLU_035407_0_0_4"/>
<evidence type="ECO:0000256" key="3">
    <source>
        <dbReference type="ARBA" id="ARBA00023219"/>
    </source>
</evidence>
<gene>
    <name evidence="4" type="ORF">HMPREF9465_01285</name>
</gene>
<evidence type="ECO:0000256" key="1">
    <source>
        <dbReference type="ARBA" id="ARBA00004328"/>
    </source>
</evidence>
<evidence type="ECO:0000313" key="4">
    <source>
        <dbReference type="EMBL" id="EKB31180.1"/>
    </source>
</evidence>
<keyword evidence="5" id="KW-1185">Reference proteome</keyword>
<dbReference type="eggNOG" id="ENOG502Z7XJ">
    <property type="taxonomic scope" value="Bacteria"/>
</dbReference>
<protein>
    <recommendedName>
        <fullName evidence="6">Bacteriophage head to tail connecting protein</fullName>
    </recommendedName>
</protein>
<keyword evidence="2" id="KW-1188">Viral release from host cell</keyword>
<dbReference type="OrthoDB" id="1666403at2"/>
<dbReference type="PATRIC" id="fig|742823.3.peg.1269"/>
<dbReference type="InterPro" id="IPR020991">
    <property type="entry name" value="Connector_podovirus"/>
</dbReference>
<keyword evidence="3" id="KW-0231">Viral genome packaging</keyword>